<feature type="compositionally biased region" description="Gly residues" evidence="1">
    <location>
        <begin position="320"/>
        <end position="333"/>
    </location>
</feature>
<dbReference type="Proteomes" id="UP000807469">
    <property type="component" value="Unassembled WGS sequence"/>
</dbReference>
<gene>
    <name evidence="2" type="ORF">BDN70DRAFT_875040</name>
</gene>
<evidence type="ECO:0000313" key="2">
    <source>
        <dbReference type="EMBL" id="KAF9482479.1"/>
    </source>
</evidence>
<sequence>MADAEEKAHLLSILQRHGQSFLSSFEAIDDGSKKRKAACYTHHGPRTKKSRKDTSNESEDEEEWYGIGGQEGFGEVDDDDDDDDDDDENSEYEHTDDEFTNSRTENHVVVFSDPNAKKMTTVNHVSKAQMKAFMSSKISKVFSNSLNAAAVKEKKEEEEEDRTNAQNDAMLHKLVHTKLLSGSLTTQLELTPAQRRKALAGRVMELTGEAKLGKGERLVRDAEKRKAAKRVREGLAKKQKERNLQELEEAKNLGNYHPTLKKVFEASASTSAPRKREKGLKMGVGKFSNGALRLDREDVNIALGNFGSLSSTRGGRDRGGGTGTGTGNFGKRR</sequence>
<organism evidence="2 3">
    <name type="scientific">Pholiota conissans</name>
    <dbReference type="NCBI Taxonomy" id="109636"/>
    <lineage>
        <taxon>Eukaryota</taxon>
        <taxon>Fungi</taxon>
        <taxon>Dikarya</taxon>
        <taxon>Basidiomycota</taxon>
        <taxon>Agaricomycotina</taxon>
        <taxon>Agaricomycetes</taxon>
        <taxon>Agaricomycetidae</taxon>
        <taxon>Agaricales</taxon>
        <taxon>Agaricineae</taxon>
        <taxon>Strophariaceae</taxon>
        <taxon>Pholiota</taxon>
    </lineage>
</organism>
<name>A0A9P5Z7D5_9AGAR</name>
<protein>
    <submittedName>
        <fullName evidence="2">Uncharacterized protein</fullName>
    </submittedName>
</protein>
<dbReference type="AlphaFoldDB" id="A0A9P5Z7D5"/>
<dbReference type="GO" id="GO:0000462">
    <property type="term" value="P:maturation of SSU-rRNA from tricistronic rRNA transcript (SSU-rRNA, 5.8S rRNA, LSU-rRNA)"/>
    <property type="evidence" value="ECO:0007669"/>
    <property type="project" value="TreeGrafter"/>
</dbReference>
<comment type="caution">
    <text evidence="2">The sequence shown here is derived from an EMBL/GenBank/DDBJ whole genome shotgun (WGS) entry which is preliminary data.</text>
</comment>
<dbReference type="PANTHER" id="PTHR28096:SF1">
    <property type="entry name" value="PROTEIN FAF1"/>
    <property type="match status" value="1"/>
</dbReference>
<accession>A0A9P5Z7D5</accession>
<dbReference type="OrthoDB" id="5556956at2759"/>
<dbReference type="GO" id="GO:0005730">
    <property type="term" value="C:nucleolus"/>
    <property type="evidence" value="ECO:0007669"/>
    <property type="project" value="TreeGrafter"/>
</dbReference>
<feature type="compositionally biased region" description="Acidic residues" evidence="1">
    <location>
        <begin position="74"/>
        <end position="99"/>
    </location>
</feature>
<keyword evidence="3" id="KW-1185">Reference proteome</keyword>
<feature type="region of interest" description="Disordered" evidence="1">
    <location>
        <begin position="31"/>
        <end position="107"/>
    </location>
</feature>
<feature type="compositionally biased region" description="Basic residues" evidence="1">
    <location>
        <begin position="33"/>
        <end position="51"/>
    </location>
</feature>
<dbReference type="InterPro" id="IPR053030">
    <property type="entry name" value="Ribosomal_biogenesis_FAF1-like"/>
</dbReference>
<dbReference type="EMBL" id="MU155165">
    <property type="protein sequence ID" value="KAF9482479.1"/>
    <property type="molecule type" value="Genomic_DNA"/>
</dbReference>
<reference evidence="2" key="1">
    <citation type="submission" date="2020-11" db="EMBL/GenBank/DDBJ databases">
        <authorList>
            <consortium name="DOE Joint Genome Institute"/>
            <person name="Ahrendt S."/>
            <person name="Riley R."/>
            <person name="Andreopoulos W."/>
            <person name="Labutti K."/>
            <person name="Pangilinan J."/>
            <person name="Ruiz-Duenas F.J."/>
            <person name="Barrasa J.M."/>
            <person name="Sanchez-Garcia M."/>
            <person name="Camarero S."/>
            <person name="Miyauchi S."/>
            <person name="Serrano A."/>
            <person name="Linde D."/>
            <person name="Babiker R."/>
            <person name="Drula E."/>
            <person name="Ayuso-Fernandez I."/>
            <person name="Pacheco R."/>
            <person name="Padilla G."/>
            <person name="Ferreira P."/>
            <person name="Barriuso J."/>
            <person name="Kellner H."/>
            <person name="Castanera R."/>
            <person name="Alfaro M."/>
            <person name="Ramirez L."/>
            <person name="Pisabarro A.G."/>
            <person name="Kuo A."/>
            <person name="Tritt A."/>
            <person name="Lipzen A."/>
            <person name="He G."/>
            <person name="Yan M."/>
            <person name="Ng V."/>
            <person name="Cullen D."/>
            <person name="Martin F."/>
            <person name="Rosso M.-N."/>
            <person name="Henrissat B."/>
            <person name="Hibbett D."/>
            <person name="Martinez A.T."/>
            <person name="Grigoriev I.V."/>
        </authorList>
    </citation>
    <scope>NUCLEOTIDE SEQUENCE</scope>
    <source>
        <strain evidence="2">CIRM-BRFM 674</strain>
    </source>
</reference>
<dbReference type="PANTHER" id="PTHR28096">
    <property type="entry name" value="PROTEIN FAF1"/>
    <property type="match status" value="1"/>
</dbReference>
<evidence type="ECO:0000313" key="3">
    <source>
        <dbReference type="Proteomes" id="UP000807469"/>
    </source>
</evidence>
<evidence type="ECO:0000256" key="1">
    <source>
        <dbReference type="SAM" id="MobiDB-lite"/>
    </source>
</evidence>
<proteinExistence type="predicted"/>
<feature type="region of interest" description="Disordered" evidence="1">
    <location>
        <begin position="305"/>
        <end position="333"/>
    </location>
</feature>